<reference evidence="2" key="1">
    <citation type="journal article" date="2023" name="Front. Plant Sci.">
        <title>Chromosomal-level genome assembly of Melastoma candidum provides insights into trichome evolution.</title>
        <authorList>
            <person name="Zhong Y."/>
            <person name="Wu W."/>
            <person name="Sun C."/>
            <person name="Zou P."/>
            <person name="Liu Y."/>
            <person name="Dai S."/>
            <person name="Zhou R."/>
        </authorList>
    </citation>
    <scope>NUCLEOTIDE SEQUENCE [LARGE SCALE GENOMIC DNA]</scope>
</reference>
<name>A0ACB9RNQ4_9MYRT</name>
<dbReference type="Proteomes" id="UP001057402">
    <property type="component" value="Chromosome 3"/>
</dbReference>
<organism evidence="1 2">
    <name type="scientific">Melastoma candidum</name>
    <dbReference type="NCBI Taxonomy" id="119954"/>
    <lineage>
        <taxon>Eukaryota</taxon>
        <taxon>Viridiplantae</taxon>
        <taxon>Streptophyta</taxon>
        <taxon>Embryophyta</taxon>
        <taxon>Tracheophyta</taxon>
        <taxon>Spermatophyta</taxon>
        <taxon>Magnoliopsida</taxon>
        <taxon>eudicotyledons</taxon>
        <taxon>Gunneridae</taxon>
        <taxon>Pentapetalae</taxon>
        <taxon>rosids</taxon>
        <taxon>malvids</taxon>
        <taxon>Myrtales</taxon>
        <taxon>Melastomataceae</taxon>
        <taxon>Melastomatoideae</taxon>
        <taxon>Melastomateae</taxon>
        <taxon>Melastoma</taxon>
    </lineage>
</organism>
<comment type="caution">
    <text evidence="1">The sequence shown here is derived from an EMBL/GenBank/DDBJ whole genome shotgun (WGS) entry which is preliminary data.</text>
</comment>
<accession>A0ACB9RNQ4</accession>
<gene>
    <name evidence="1" type="ORF">MLD38_006939</name>
</gene>
<evidence type="ECO:0000313" key="1">
    <source>
        <dbReference type="EMBL" id="KAI4380791.1"/>
    </source>
</evidence>
<evidence type="ECO:0000313" key="2">
    <source>
        <dbReference type="Proteomes" id="UP001057402"/>
    </source>
</evidence>
<sequence length="271" mass="28782">MLHLKPFPSSAFRLPRTAIPAPSFFVPSLIRTRSPTILRMSAAAGPAATSRGQIVEHVVLFKVKPNTPPSSVINMLSSLNGLTTTIPSVLHLSAAPVIRTNSPYTHLLHSRYPSQAALADYSAHPNHVEVVRGAVIPICEDMMAVDWVSIDPASVESPAIAPGKAVKITFLKLKEELGEGEGKGVVLDAISGMKGKVKGGLEAVSFGENFSPARAKGFGIGSVAVFSGKEEMETADKEEVVGAEKEKVRGLLEEVIVVDFVVPEKEKVASL</sequence>
<protein>
    <submittedName>
        <fullName evidence="1">Uncharacterized protein</fullName>
    </submittedName>
</protein>
<dbReference type="EMBL" id="CM042882">
    <property type="protein sequence ID" value="KAI4380791.1"/>
    <property type="molecule type" value="Genomic_DNA"/>
</dbReference>
<proteinExistence type="predicted"/>
<keyword evidence="2" id="KW-1185">Reference proteome</keyword>